<accession>A0A9Q8SEZ0</accession>
<proteinExistence type="predicted"/>
<keyword evidence="3" id="KW-1185">Reference proteome</keyword>
<evidence type="ECO:0000313" key="3">
    <source>
        <dbReference type="Proteomes" id="UP000830671"/>
    </source>
</evidence>
<name>A0A9Q8SEZ0_9PEZI</name>
<sequence>MRWEGEEPGVAARKAQASLANGRMFLLRYLTQGMKEEPKVEGKDEREMEARKESKKVAGRSLDMRATAQDTYLPWGDVVGTYSVLTENGKMEGTLPSRSPLPNAIKVHFILKAKPKETHKMLRTKFVHLLNFEQDSGDKPSQETRTSVSCLVALAAPYLSLHATVMSFRTKVPGFKAKLKWLQGRTDRFGPLALRYLGLLEESKSCERYPRCNVPSHFAFGHDNLLMLQNSLTGGAWRLALGSPRHPSISTPFWSSASWPSGHCLPKALRPASCLSLFSLSRFDYLLTHSALYLFFSRYLSIGLGRGSTLLFCDGPPSTSKTEVHLAPAFSPFAFASKFQPDNRLRYIPTLNIPPRRSLLLFHHSSTLLAAFFRRHDYAQTASLPYSISLEFCILFLTSKTQLLATTPFHIFWCPATNFVAIAAVGAL</sequence>
<dbReference type="EMBL" id="CP019471">
    <property type="protein sequence ID" value="UQC75701.1"/>
    <property type="molecule type" value="Genomic_DNA"/>
</dbReference>
<dbReference type="RefSeq" id="XP_049137346.1">
    <property type="nucleotide sequence ID" value="XM_049281389.1"/>
</dbReference>
<evidence type="ECO:0000313" key="2">
    <source>
        <dbReference type="EMBL" id="UQC75701.1"/>
    </source>
</evidence>
<organism evidence="2 3">
    <name type="scientific">Colletotrichum lupini</name>
    <dbReference type="NCBI Taxonomy" id="145971"/>
    <lineage>
        <taxon>Eukaryota</taxon>
        <taxon>Fungi</taxon>
        <taxon>Dikarya</taxon>
        <taxon>Ascomycota</taxon>
        <taxon>Pezizomycotina</taxon>
        <taxon>Sordariomycetes</taxon>
        <taxon>Hypocreomycetidae</taxon>
        <taxon>Glomerellales</taxon>
        <taxon>Glomerellaceae</taxon>
        <taxon>Colletotrichum</taxon>
        <taxon>Colletotrichum acutatum species complex</taxon>
    </lineage>
</organism>
<dbReference type="KEGG" id="clup:CLUP02_02357"/>
<feature type="region of interest" description="Disordered" evidence="1">
    <location>
        <begin position="35"/>
        <end position="56"/>
    </location>
</feature>
<dbReference type="AlphaFoldDB" id="A0A9Q8SEZ0"/>
<reference evidence="2" key="1">
    <citation type="journal article" date="2021" name="Mol. Plant Microbe Interact.">
        <title>Complete Genome Sequence of the Plant-Pathogenic Fungus Colletotrichum lupini.</title>
        <authorList>
            <person name="Baroncelli R."/>
            <person name="Pensec F."/>
            <person name="Da Lio D."/>
            <person name="Boufleur T."/>
            <person name="Vicente I."/>
            <person name="Sarrocco S."/>
            <person name="Picot A."/>
            <person name="Baraldi E."/>
            <person name="Sukno S."/>
            <person name="Thon M."/>
            <person name="Le Floch G."/>
        </authorList>
    </citation>
    <scope>NUCLEOTIDE SEQUENCE</scope>
    <source>
        <strain evidence="2">IMI 504893</strain>
    </source>
</reference>
<dbReference type="GeneID" id="73336399"/>
<gene>
    <name evidence="2" type="ORF">CLUP02_02357</name>
</gene>
<evidence type="ECO:0000256" key="1">
    <source>
        <dbReference type="SAM" id="MobiDB-lite"/>
    </source>
</evidence>
<dbReference type="Proteomes" id="UP000830671">
    <property type="component" value="Chromosome 1"/>
</dbReference>
<protein>
    <submittedName>
        <fullName evidence="2">Uncharacterized protein</fullName>
    </submittedName>
</protein>